<keyword evidence="7" id="KW-1185">Reference proteome</keyword>
<evidence type="ECO:0000256" key="2">
    <source>
        <dbReference type="ARBA" id="ARBA00022692"/>
    </source>
</evidence>
<evidence type="ECO:0000313" key="7">
    <source>
        <dbReference type="Proteomes" id="UP000600171"/>
    </source>
</evidence>
<keyword evidence="4 5" id="KW-0472">Membrane</keyword>
<reference evidence="6 7" key="1">
    <citation type="journal article" date="2014" name="Int. J. Syst. Evol. Microbiol.">
        <title>Complete genome sequence of Corynebacterium casei LMG S-19264T (=DSM 44701T), isolated from a smear-ripened cheese.</title>
        <authorList>
            <consortium name="US DOE Joint Genome Institute (JGI-PGF)"/>
            <person name="Walter F."/>
            <person name="Albersmeier A."/>
            <person name="Kalinowski J."/>
            <person name="Ruckert C."/>
        </authorList>
    </citation>
    <scope>NUCLEOTIDE SEQUENCE [LARGE SCALE GENOMIC DNA]</scope>
    <source>
        <strain evidence="6 7">CCM 8669</strain>
    </source>
</reference>
<dbReference type="AlphaFoldDB" id="A0A917IS80"/>
<keyword evidence="2 5" id="KW-0812">Transmembrane</keyword>
<accession>A0A917IS80</accession>
<evidence type="ECO:0000256" key="3">
    <source>
        <dbReference type="ARBA" id="ARBA00022989"/>
    </source>
</evidence>
<evidence type="ECO:0000256" key="1">
    <source>
        <dbReference type="ARBA" id="ARBA00004141"/>
    </source>
</evidence>
<feature type="transmembrane region" description="Helical" evidence="5">
    <location>
        <begin position="81"/>
        <end position="100"/>
    </location>
</feature>
<dbReference type="EMBL" id="BMDC01000002">
    <property type="protein sequence ID" value="GGH62287.1"/>
    <property type="molecule type" value="Genomic_DNA"/>
</dbReference>
<dbReference type="Proteomes" id="UP000600171">
    <property type="component" value="Unassembled WGS sequence"/>
</dbReference>
<proteinExistence type="predicted"/>
<keyword evidence="3 5" id="KW-1133">Transmembrane helix</keyword>
<dbReference type="Pfam" id="PF02361">
    <property type="entry name" value="CbiQ"/>
    <property type="match status" value="1"/>
</dbReference>
<feature type="transmembrane region" description="Helical" evidence="5">
    <location>
        <begin position="106"/>
        <end position="126"/>
    </location>
</feature>
<dbReference type="GO" id="GO:0005886">
    <property type="term" value="C:plasma membrane"/>
    <property type="evidence" value="ECO:0007669"/>
    <property type="project" value="UniProtKB-ARBA"/>
</dbReference>
<evidence type="ECO:0000313" key="6">
    <source>
        <dbReference type="EMBL" id="GGH62287.1"/>
    </source>
</evidence>
<feature type="transmembrane region" description="Helical" evidence="5">
    <location>
        <begin position="48"/>
        <end position="69"/>
    </location>
</feature>
<sequence length="248" mass="27293">MHPRTWVVLSLCALVLALMPLSLAARVVLLLAQLTLLVAAGRLRGFLLFVGVGLGPVALMAFLVQAVSFSGQTVLASWQPFAFMTFAVTVEGMTYGAHLALQILNFGTACSLLTLLTTTAGLRYALNSWKVPSRLVFLLVASLNAPAQLIRYIRIEQEAARARGLDDSSWLARLKGNLKIASTLFTLILLDHQVRGRALDYRGIELAGQRVFVRDYPDSGLQRVLRWALPLCCLLVVLLHFGVFRGWF</sequence>
<name>A0A917IS80_9MICC</name>
<protein>
    <recommendedName>
        <fullName evidence="8">Cobalt ABC transporter permease</fullName>
    </recommendedName>
</protein>
<evidence type="ECO:0008006" key="8">
    <source>
        <dbReference type="Google" id="ProtNLM"/>
    </source>
</evidence>
<comment type="subcellular location">
    <subcellularLocation>
        <location evidence="1">Membrane</location>
        <topology evidence="1">Multi-pass membrane protein</topology>
    </subcellularLocation>
</comment>
<gene>
    <name evidence="6" type="ORF">GCM10007359_12320</name>
</gene>
<feature type="transmembrane region" description="Helical" evidence="5">
    <location>
        <begin position="224"/>
        <end position="244"/>
    </location>
</feature>
<comment type="caution">
    <text evidence="6">The sequence shown here is derived from an EMBL/GenBank/DDBJ whole genome shotgun (WGS) entry which is preliminary data.</text>
</comment>
<evidence type="ECO:0000256" key="4">
    <source>
        <dbReference type="ARBA" id="ARBA00023136"/>
    </source>
</evidence>
<evidence type="ECO:0000256" key="5">
    <source>
        <dbReference type="SAM" id="Phobius"/>
    </source>
</evidence>
<dbReference type="InterPro" id="IPR003339">
    <property type="entry name" value="ABC/ECF_trnsptr_transmembrane"/>
</dbReference>
<organism evidence="6 7">
    <name type="scientific">Rothia aerolata</name>
    <dbReference type="NCBI Taxonomy" id="1812262"/>
    <lineage>
        <taxon>Bacteria</taxon>
        <taxon>Bacillati</taxon>
        <taxon>Actinomycetota</taxon>
        <taxon>Actinomycetes</taxon>
        <taxon>Micrococcales</taxon>
        <taxon>Micrococcaceae</taxon>
        <taxon>Rothia</taxon>
    </lineage>
</organism>